<dbReference type="Proteomes" id="UP000271925">
    <property type="component" value="Unassembled WGS sequence"/>
</dbReference>
<feature type="transmembrane region" description="Helical" evidence="1">
    <location>
        <begin position="54"/>
        <end position="76"/>
    </location>
</feature>
<proteinExistence type="predicted"/>
<organism evidence="3 4">
    <name type="scientific">Larkinella rosea</name>
    <dbReference type="NCBI Taxonomy" id="2025312"/>
    <lineage>
        <taxon>Bacteria</taxon>
        <taxon>Pseudomonadati</taxon>
        <taxon>Bacteroidota</taxon>
        <taxon>Cytophagia</taxon>
        <taxon>Cytophagales</taxon>
        <taxon>Spirosomataceae</taxon>
        <taxon>Larkinella</taxon>
    </lineage>
</organism>
<sequence length="213" mass="25155">MNVFLTFAFVFLPVGWFIYKMLRFTAKTVGNESPLAIVVSYEIDEWEYFTQFNYLLNVFFTLISVLLLYITVFFAIPAAKAYWHWIIGLSLLATTLYSLWFMTLVFRLDWQYWLITRNKTVTLDPTDKSLEIATWQETIRFTATDLQEIEKHGPGLKSSRMVAGYSYLVFKLKTGRSFCLNFNKSYLDFALEDYFKTVPIRYVPHKIPWIKAV</sequence>
<evidence type="ECO:0000313" key="3">
    <source>
        <dbReference type="EMBL" id="RRA98986.1"/>
    </source>
</evidence>
<keyword evidence="1" id="KW-0472">Membrane</keyword>
<evidence type="ECO:0000313" key="4">
    <source>
        <dbReference type="Proteomes" id="UP000271925"/>
    </source>
</evidence>
<dbReference type="Pfam" id="PF26566">
    <property type="entry name" value="PH_40"/>
    <property type="match status" value="1"/>
</dbReference>
<keyword evidence="1" id="KW-1133">Transmembrane helix</keyword>
<dbReference type="OrthoDB" id="944635at2"/>
<dbReference type="RefSeq" id="WP_124878911.1">
    <property type="nucleotide sequence ID" value="NZ_RQJO01000015.1"/>
</dbReference>
<evidence type="ECO:0000259" key="2">
    <source>
        <dbReference type="Pfam" id="PF26566"/>
    </source>
</evidence>
<comment type="caution">
    <text evidence="3">The sequence shown here is derived from an EMBL/GenBank/DDBJ whole genome shotgun (WGS) entry which is preliminary data.</text>
</comment>
<protein>
    <recommendedName>
        <fullName evidence="2">PH domain-containing protein</fullName>
    </recommendedName>
</protein>
<accession>A0A3P1BCU5</accession>
<dbReference type="EMBL" id="RQJO01000015">
    <property type="protein sequence ID" value="RRA98986.1"/>
    <property type="molecule type" value="Genomic_DNA"/>
</dbReference>
<reference evidence="3 4" key="1">
    <citation type="submission" date="2018-11" db="EMBL/GenBank/DDBJ databases">
        <authorList>
            <person name="Zhou Z."/>
            <person name="Wang G."/>
        </authorList>
    </citation>
    <scope>NUCLEOTIDE SEQUENCE [LARGE SCALE GENOMIC DNA]</scope>
    <source>
        <strain evidence="3 4">KCTC52004</strain>
    </source>
</reference>
<feature type="domain" description="PH" evidence="2">
    <location>
        <begin position="48"/>
        <end position="178"/>
    </location>
</feature>
<keyword evidence="1" id="KW-0812">Transmembrane</keyword>
<feature type="transmembrane region" description="Helical" evidence="1">
    <location>
        <begin position="82"/>
        <end position="106"/>
    </location>
</feature>
<keyword evidence="4" id="KW-1185">Reference proteome</keyword>
<dbReference type="AlphaFoldDB" id="A0A3P1BCU5"/>
<name>A0A3P1BCU5_9BACT</name>
<feature type="transmembrane region" description="Helical" evidence="1">
    <location>
        <begin position="6"/>
        <end position="22"/>
    </location>
</feature>
<dbReference type="InterPro" id="IPR058916">
    <property type="entry name" value="PH_40"/>
</dbReference>
<gene>
    <name evidence="3" type="ORF">EHT25_28820</name>
</gene>
<evidence type="ECO:0000256" key="1">
    <source>
        <dbReference type="SAM" id="Phobius"/>
    </source>
</evidence>